<gene>
    <name evidence="1" type="ORF">PIB30_006303</name>
</gene>
<dbReference type="EMBL" id="JASCZI010030221">
    <property type="protein sequence ID" value="MED6118807.1"/>
    <property type="molecule type" value="Genomic_DNA"/>
</dbReference>
<comment type="caution">
    <text evidence="1">The sequence shown here is derived from an EMBL/GenBank/DDBJ whole genome shotgun (WGS) entry which is preliminary data.</text>
</comment>
<organism evidence="1 2">
    <name type="scientific">Stylosanthes scabra</name>
    <dbReference type="NCBI Taxonomy" id="79078"/>
    <lineage>
        <taxon>Eukaryota</taxon>
        <taxon>Viridiplantae</taxon>
        <taxon>Streptophyta</taxon>
        <taxon>Embryophyta</taxon>
        <taxon>Tracheophyta</taxon>
        <taxon>Spermatophyta</taxon>
        <taxon>Magnoliopsida</taxon>
        <taxon>eudicotyledons</taxon>
        <taxon>Gunneridae</taxon>
        <taxon>Pentapetalae</taxon>
        <taxon>rosids</taxon>
        <taxon>fabids</taxon>
        <taxon>Fabales</taxon>
        <taxon>Fabaceae</taxon>
        <taxon>Papilionoideae</taxon>
        <taxon>50 kb inversion clade</taxon>
        <taxon>dalbergioids sensu lato</taxon>
        <taxon>Dalbergieae</taxon>
        <taxon>Pterocarpus clade</taxon>
        <taxon>Stylosanthes</taxon>
    </lineage>
</organism>
<reference evidence="1 2" key="1">
    <citation type="journal article" date="2023" name="Plants (Basel)">
        <title>Bridging the Gap: Combining Genomics and Transcriptomics Approaches to Understand Stylosanthes scabra, an Orphan Legume from the Brazilian Caatinga.</title>
        <authorList>
            <person name="Ferreira-Neto J.R.C."/>
            <person name="da Silva M.D."/>
            <person name="Binneck E."/>
            <person name="de Melo N.F."/>
            <person name="da Silva R.H."/>
            <person name="de Melo A.L.T.M."/>
            <person name="Pandolfi V."/>
            <person name="Bustamante F.O."/>
            <person name="Brasileiro-Vidal A.C."/>
            <person name="Benko-Iseppon A.M."/>
        </authorList>
    </citation>
    <scope>NUCLEOTIDE SEQUENCE [LARGE SCALE GENOMIC DNA]</scope>
    <source>
        <tissue evidence="1">Leaves</tissue>
    </source>
</reference>
<evidence type="ECO:0000313" key="2">
    <source>
        <dbReference type="Proteomes" id="UP001341840"/>
    </source>
</evidence>
<dbReference type="Proteomes" id="UP001341840">
    <property type="component" value="Unassembled WGS sequence"/>
</dbReference>
<name>A0ABU6R4M1_9FABA</name>
<proteinExistence type="predicted"/>
<sequence>MFRRLRWFVGLNQKNLSTKRLGNVEHQPGPERPNQLPVLDAVHEVAVYIHRWYKIKVTLRWEVGEDSYPGIPAGVVQYEAPEVGSDNLCRVWMIDDADNSFSTPPFRIKYARQDVLLSIMISFYLSFGACEVRVPSVHISLLKASHHTSRSKVSSDSRDSEGTYVEDYVGSNKVTLIKALMTAHDILLEDLKRISTGIGQAVDLTEITCASDVSEWFSSTPPANVNGDSSPQLSDRAHKTAHSINKLTDLFSWDDHLSSSLSSL</sequence>
<protein>
    <submittedName>
        <fullName evidence="1">Uncharacterized protein</fullName>
    </submittedName>
</protein>
<keyword evidence="2" id="KW-1185">Reference proteome</keyword>
<accession>A0ABU6R4M1</accession>
<evidence type="ECO:0000313" key="1">
    <source>
        <dbReference type="EMBL" id="MED6118807.1"/>
    </source>
</evidence>